<sequence length="449" mass="48447">MQGTTMTEEGDVPPRNISLVPLTIDETGQGEAAVSHLILPVTRQKQIVVLISSFLTIFVTIGLNQSYGVFQSFYVSSKDEILPSSQSANNAILAFVGTLGAGLTWAGGIFVNPWMARVNNLKWITVPGVLLMSLGFGLASISTQVWHLLLTQGFLYGVGSSMLYFPILSIAPEYFDAHRGTAMGFILSGAGVGGLVFSPLIRYLLSRVSIRWTLRIMSFLTLAIALPIACSVSRSRFAARRPTHIDLKLISKPTFWFATVAAFLQSGGNPVPLTFLSEFSIALGYSAGFGAVLLAVNNGINSASRIITGVAGDRLGRQNTLIFTVFMSAIAVCTFWLGSAFSGSRPLWLAFVIMYGAASGGYNALFPTTVAEVFGMQAYASVNGFIYFVRGLGTFFGSPIGGVILSGKTRLDYPRVVLYDAALMFGATLCVVGVRYFDAREKKSWRWRA</sequence>
<comment type="similarity">
    <text evidence="2">Belongs to the major facilitator superfamily. Monocarboxylate porter (TC 2.A.1.13) family.</text>
</comment>
<feature type="transmembrane region" description="Helical" evidence="3">
    <location>
        <begin position="279"/>
        <end position="300"/>
    </location>
</feature>
<feature type="transmembrane region" description="Helical" evidence="3">
    <location>
        <begin position="183"/>
        <end position="204"/>
    </location>
</feature>
<evidence type="ECO:0000313" key="6">
    <source>
        <dbReference type="Proteomes" id="UP000256645"/>
    </source>
</evidence>
<evidence type="ECO:0000259" key="4">
    <source>
        <dbReference type="PROSITE" id="PS50850"/>
    </source>
</evidence>
<dbReference type="PROSITE" id="PS50850">
    <property type="entry name" value="MFS"/>
    <property type="match status" value="1"/>
</dbReference>
<reference evidence="5 6" key="1">
    <citation type="journal article" date="2018" name="IMA Fungus">
        <title>IMA Genome-F 9: Draft genome sequence of Annulohypoxylon stygium, Aspergillus mulundensis, Berkeleyomyces basicola (syn. Thielaviopsis basicola), Ceratocystis smalleyi, two Cercospora beticola strains, Coleophoma cylindrospora, Fusarium fracticaudum, Phialophora cf. hyalina, and Morchella septimelata.</title>
        <authorList>
            <person name="Wingfield B.D."/>
            <person name="Bills G.F."/>
            <person name="Dong Y."/>
            <person name="Huang W."/>
            <person name="Nel W.J."/>
            <person name="Swalarsk-Parry B.S."/>
            <person name="Vaghefi N."/>
            <person name="Wilken P.M."/>
            <person name="An Z."/>
            <person name="de Beer Z.W."/>
            <person name="De Vos L."/>
            <person name="Chen L."/>
            <person name="Duong T.A."/>
            <person name="Gao Y."/>
            <person name="Hammerbacher A."/>
            <person name="Kikkert J.R."/>
            <person name="Li Y."/>
            <person name="Li H."/>
            <person name="Li K."/>
            <person name="Li Q."/>
            <person name="Liu X."/>
            <person name="Ma X."/>
            <person name="Naidoo K."/>
            <person name="Pethybridge S.J."/>
            <person name="Sun J."/>
            <person name="Steenkamp E.T."/>
            <person name="van der Nest M.A."/>
            <person name="van Wyk S."/>
            <person name="Wingfield M.J."/>
            <person name="Xiong C."/>
            <person name="Yue Q."/>
            <person name="Zhang X."/>
        </authorList>
    </citation>
    <scope>NUCLEOTIDE SEQUENCE [LARGE SCALE GENOMIC DNA]</scope>
    <source>
        <strain evidence="5 6">BP6252</strain>
    </source>
</reference>
<name>A0A3D8QCF0_9HELO</name>
<accession>A0A3D8QCF0</accession>
<keyword evidence="3" id="KW-1133">Transmembrane helix</keyword>
<feature type="domain" description="Major facilitator superfamily (MFS) profile" evidence="4">
    <location>
        <begin position="254"/>
        <end position="449"/>
    </location>
</feature>
<protein>
    <recommendedName>
        <fullName evidence="4">Major facilitator superfamily (MFS) profile domain-containing protein</fullName>
    </recommendedName>
</protein>
<dbReference type="Gene3D" id="1.20.1250.20">
    <property type="entry name" value="MFS general substrate transporter like domains"/>
    <property type="match status" value="2"/>
</dbReference>
<keyword evidence="6" id="KW-1185">Reference proteome</keyword>
<dbReference type="PANTHER" id="PTHR11360:SF302">
    <property type="entry name" value="MAJOR FACILITATOR SUPERFAMILY (MFS) PROFILE DOMAIN-CONTAINING PROTEIN"/>
    <property type="match status" value="1"/>
</dbReference>
<evidence type="ECO:0000256" key="1">
    <source>
        <dbReference type="ARBA" id="ARBA00004141"/>
    </source>
</evidence>
<feature type="transmembrane region" description="Helical" evidence="3">
    <location>
        <begin position="416"/>
        <end position="437"/>
    </location>
</feature>
<comment type="caution">
    <text evidence="5">The sequence shown here is derived from an EMBL/GenBank/DDBJ whole genome shotgun (WGS) entry which is preliminary data.</text>
</comment>
<feature type="transmembrane region" description="Helical" evidence="3">
    <location>
        <begin position="47"/>
        <end position="70"/>
    </location>
</feature>
<evidence type="ECO:0000256" key="3">
    <source>
        <dbReference type="SAM" id="Phobius"/>
    </source>
</evidence>
<feature type="transmembrane region" description="Helical" evidence="3">
    <location>
        <begin position="90"/>
        <end position="111"/>
    </location>
</feature>
<dbReference type="GO" id="GO:0016020">
    <property type="term" value="C:membrane"/>
    <property type="evidence" value="ECO:0007669"/>
    <property type="project" value="UniProtKB-SubCell"/>
</dbReference>
<evidence type="ECO:0000313" key="5">
    <source>
        <dbReference type="EMBL" id="RDW59532.1"/>
    </source>
</evidence>
<dbReference type="SUPFAM" id="SSF103473">
    <property type="entry name" value="MFS general substrate transporter"/>
    <property type="match status" value="1"/>
</dbReference>
<dbReference type="InterPro" id="IPR036259">
    <property type="entry name" value="MFS_trans_sf"/>
</dbReference>
<dbReference type="GO" id="GO:0022857">
    <property type="term" value="F:transmembrane transporter activity"/>
    <property type="evidence" value="ECO:0007669"/>
    <property type="project" value="InterPro"/>
</dbReference>
<dbReference type="Proteomes" id="UP000256645">
    <property type="component" value="Unassembled WGS sequence"/>
</dbReference>
<evidence type="ECO:0000256" key="2">
    <source>
        <dbReference type="ARBA" id="ARBA00006727"/>
    </source>
</evidence>
<dbReference type="InterPro" id="IPR011701">
    <property type="entry name" value="MFS"/>
</dbReference>
<feature type="transmembrane region" description="Helical" evidence="3">
    <location>
        <begin position="321"/>
        <end position="341"/>
    </location>
</feature>
<feature type="transmembrane region" description="Helical" evidence="3">
    <location>
        <begin position="123"/>
        <end position="141"/>
    </location>
</feature>
<dbReference type="InterPro" id="IPR020846">
    <property type="entry name" value="MFS_dom"/>
</dbReference>
<keyword evidence="3" id="KW-0812">Transmembrane</keyword>
<dbReference type="Pfam" id="PF07690">
    <property type="entry name" value="MFS_1"/>
    <property type="match status" value="1"/>
</dbReference>
<keyword evidence="3" id="KW-0472">Membrane</keyword>
<feature type="transmembrane region" description="Helical" evidence="3">
    <location>
        <begin position="153"/>
        <end position="171"/>
    </location>
</feature>
<feature type="transmembrane region" description="Helical" evidence="3">
    <location>
        <begin position="216"/>
        <end position="237"/>
    </location>
</feature>
<dbReference type="AlphaFoldDB" id="A0A3D8QCF0"/>
<proteinExistence type="inferred from homology"/>
<organism evidence="5 6">
    <name type="scientific">Coleophoma cylindrospora</name>
    <dbReference type="NCBI Taxonomy" id="1849047"/>
    <lineage>
        <taxon>Eukaryota</taxon>
        <taxon>Fungi</taxon>
        <taxon>Dikarya</taxon>
        <taxon>Ascomycota</taxon>
        <taxon>Pezizomycotina</taxon>
        <taxon>Leotiomycetes</taxon>
        <taxon>Helotiales</taxon>
        <taxon>Dermateaceae</taxon>
        <taxon>Coleophoma</taxon>
    </lineage>
</organism>
<dbReference type="EMBL" id="PDLM01000016">
    <property type="protein sequence ID" value="RDW59532.1"/>
    <property type="molecule type" value="Genomic_DNA"/>
</dbReference>
<feature type="transmembrane region" description="Helical" evidence="3">
    <location>
        <begin position="249"/>
        <end position="267"/>
    </location>
</feature>
<dbReference type="OrthoDB" id="6499973at2759"/>
<dbReference type="PANTHER" id="PTHR11360">
    <property type="entry name" value="MONOCARBOXYLATE TRANSPORTER"/>
    <property type="match status" value="1"/>
</dbReference>
<feature type="transmembrane region" description="Helical" evidence="3">
    <location>
        <begin position="347"/>
        <end position="366"/>
    </location>
</feature>
<comment type="subcellular location">
    <subcellularLocation>
        <location evidence="1">Membrane</location>
        <topology evidence="1">Multi-pass membrane protein</topology>
    </subcellularLocation>
</comment>
<dbReference type="InterPro" id="IPR050327">
    <property type="entry name" value="Proton-linked_MCT"/>
</dbReference>
<gene>
    <name evidence="5" type="ORF">BP6252_12619</name>
</gene>